<keyword evidence="3" id="KW-1185">Reference proteome</keyword>
<evidence type="ECO:0000313" key="2">
    <source>
        <dbReference type="EMBL" id="QQK76507.1"/>
    </source>
</evidence>
<dbReference type="RefSeq" id="WP_200123637.1">
    <property type="nucleotide sequence ID" value="NZ_CP054705.1"/>
</dbReference>
<reference evidence="2 3" key="1">
    <citation type="submission" date="2020-06" db="EMBL/GenBank/DDBJ databases">
        <title>Genomic analysis of Salicibibacter sp. NKC5-3.</title>
        <authorList>
            <person name="Oh Y.J."/>
        </authorList>
    </citation>
    <scope>NUCLEOTIDE SEQUENCE [LARGE SCALE GENOMIC DNA]</scope>
    <source>
        <strain evidence="2 3">NKC5-3</strain>
    </source>
</reference>
<dbReference type="AlphaFoldDB" id="A0A7T6Z487"/>
<dbReference type="Pfam" id="PF09983">
    <property type="entry name" value="JetD_C"/>
    <property type="match status" value="1"/>
</dbReference>
<sequence length="344" mass="40383">MQAEFQKQLLQFPKKYMELSELEQLLAPFASTYEQFAGIVREMEEDGVLVMVKAKGRNGRNPSVAFKYQLYKPALSKDFLEELKRKRHTFHPSLSLETYFRLGPTEWERDLPFLEKIDQYLRQYGLPEDNVPAPERSVALVGDEKWLSEGRGKEVLERCGLWEAMGILPVSDPLMFALHPGCSTFARHRHLIVENKTTYQALLDELPKTCFSTLIYGYGNKITKNIEQLDRQFPLPGPHDLYYFGDIDREGVAIWHRLQKQRLAAPALVFYNACLAKDPLQKITAQRWQNEAVQDFLLYFDKDRKEQIHSCLNTDYYFPQELLKTRELQEIWRQWSWTITTSMT</sequence>
<name>A0A7T6Z487_9BACI</name>
<protein>
    <submittedName>
        <fullName evidence="2">DUF2399 domain-containing protein</fullName>
    </submittedName>
</protein>
<dbReference type="Proteomes" id="UP000595823">
    <property type="component" value="Chromosome"/>
</dbReference>
<gene>
    <name evidence="2" type="ORF">HUG15_13645</name>
</gene>
<feature type="domain" description="Wadjet protein JetD C-terminal" evidence="1">
    <location>
        <begin position="187"/>
        <end position="276"/>
    </location>
</feature>
<proteinExistence type="predicted"/>
<organism evidence="2 3">
    <name type="scientific">Salicibibacter cibarius</name>
    <dbReference type="NCBI Taxonomy" id="2743000"/>
    <lineage>
        <taxon>Bacteria</taxon>
        <taxon>Bacillati</taxon>
        <taxon>Bacillota</taxon>
        <taxon>Bacilli</taxon>
        <taxon>Bacillales</taxon>
        <taxon>Bacillaceae</taxon>
        <taxon>Salicibibacter</taxon>
    </lineage>
</organism>
<dbReference type="EMBL" id="CP054705">
    <property type="protein sequence ID" value="QQK76507.1"/>
    <property type="molecule type" value="Genomic_DNA"/>
</dbReference>
<dbReference type="KEGG" id="scia:HUG15_13645"/>
<evidence type="ECO:0000313" key="3">
    <source>
        <dbReference type="Proteomes" id="UP000595823"/>
    </source>
</evidence>
<evidence type="ECO:0000259" key="1">
    <source>
        <dbReference type="Pfam" id="PF09983"/>
    </source>
</evidence>
<accession>A0A7T6Z487</accession>
<dbReference type="InterPro" id="IPR024534">
    <property type="entry name" value="JetD_C"/>
</dbReference>